<dbReference type="RefSeq" id="XP_046050577.1">
    <property type="nucleotide sequence ID" value="XM_046195606.1"/>
</dbReference>
<name>A0A9P9HBN0_FUSRE</name>
<evidence type="ECO:0000259" key="1">
    <source>
        <dbReference type="Pfam" id="PF06985"/>
    </source>
</evidence>
<dbReference type="OrthoDB" id="5362512at2759"/>
<accession>A0A9P9HBN0</accession>
<gene>
    <name evidence="2" type="ORF">BKA55DRAFT_593895</name>
</gene>
<dbReference type="Pfam" id="PF06985">
    <property type="entry name" value="HET"/>
    <property type="match status" value="1"/>
</dbReference>
<dbReference type="PANTHER" id="PTHR33112:SF16">
    <property type="entry name" value="HETEROKARYON INCOMPATIBILITY DOMAIN-CONTAINING PROTEIN"/>
    <property type="match status" value="1"/>
</dbReference>
<dbReference type="PANTHER" id="PTHR33112">
    <property type="entry name" value="DOMAIN PROTEIN, PUTATIVE-RELATED"/>
    <property type="match status" value="1"/>
</dbReference>
<organism evidence="2 3">
    <name type="scientific">Fusarium redolens</name>
    <dbReference type="NCBI Taxonomy" id="48865"/>
    <lineage>
        <taxon>Eukaryota</taxon>
        <taxon>Fungi</taxon>
        <taxon>Dikarya</taxon>
        <taxon>Ascomycota</taxon>
        <taxon>Pezizomycotina</taxon>
        <taxon>Sordariomycetes</taxon>
        <taxon>Hypocreomycetidae</taxon>
        <taxon>Hypocreales</taxon>
        <taxon>Nectriaceae</taxon>
        <taxon>Fusarium</taxon>
        <taxon>Fusarium redolens species complex</taxon>
    </lineage>
</organism>
<dbReference type="GeneID" id="70225560"/>
<feature type="domain" description="Heterokaryon incompatibility" evidence="1">
    <location>
        <begin position="225"/>
        <end position="367"/>
    </location>
</feature>
<proteinExistence type="predicted"/>
<reference evidence="2" key="1">
    <citation type="journal article" date="2021" name="Nat. Commun.">
        <title>Genetic determinants of endophytism in the Arabidopsis root mycobiome.</title>
        <authorList>
            <person name="Mesny F."/>
            <person name="Miyauchi S."/>
            <person name="Thiergart T."/>
            <person name="Pickel B."/>
            <person name="Atanasova L."/>
            <person name="Karlsson M."/>
            <person name="Huettel B."/>
            <person name="Barry K.W."/>
            <person name="Haridas S."/>
            <person name="Chen C."/>
            <person name="Bauer D."/>
            <person name="Andreopoulos W."/>
            <person name="Pangilinan J."/>
            <person name="LaButti K."/>
            <person name="Riley R."/>
            <person name="Lipzen A."/>
            <person name="Clum A."/>
            <person name="Drula E."/>
            <person name="Henrissat B."/>
            <person name="Kohler A."/>
            <person name="Grigoriev I.V."/>
            <person name="Martin F.M."/>
            <person name="Hacquard S."/>
        </authorList>
    </citation>
    <scope>NUCLEOTIDE SEQUENCE</scope>
    <source>
        <strain evidence="2">MPI-CAGE-AT-0023</strain>
    </source>
</reference>
<dbReference type="InterPro" id="IPR010730">
    <property type="entry name" value="HET"/>
</dbReference>
<evidence type="ECO:0000313" key="2">
    <source>
        <dbReference type="EMBL" id="KAH7254330.1"/>
    </source>
</evidence>
<comment type="caution">
    <text evidence="2">The sequence shown here is derived from an EMBL/GenBank/DDBJ whole genome shotgun (WGS) entry which is preliminary data.</text>
</comment>
<dbReference type="Proteomes" id="UP000720189">
    <property type="component" value="Unassembled WGS sequence"/>
</dbReference>
<keyword evidence="3" id="KW-1185">Reference proteome</keyword>
<dbReference type="AlphaFoldDB" id="A0A9P9HBN0"/>
<dbReference type="EMBL" id="JAGMUX010000007">
    <property type="protein sequence ID" value="KAH7254330.1"/>
    <property type="molecule type" value="Genomic_DNA"/>
</dbReference>
<sequence>MATAHRPQQLCAPRSTLTFVMLRDGYTHPLAYRDTIISGKTCALCRLMICSTGKLLVNLDSYKMHNQYDSLTPRLPELSAVSREESTISGQSPLIEKLKQLAELNWSTSQYISDLKNSWEVRKGNFNDRETIQITAPADSLYGAHGFVPLTDIEPASSKRNYRVLRKWLSTCMASHEGCHLSHSMTDESAEETTVLPTRVIDVGDVKEHRAKPRLFVSNKASGQYIALSHRWSKEVATKLKSDNLSRYQKELPVNDMPPTFQDAIEVTRQLGFRYLWIDSLCIIQDDESDWSHESHRMGTIFEEAVCTIAAVDSVDDNGIDHGLFLPRDTDPLSVKLTIPYKKVPLSKLSQRAFKTHTSVYVWKKQWLREIPTIKTCDKNTITIRPRIVSSYERLLSRRLIYYTKNKLSWSCFTESGEEEGGDPKQAARTPLLPLWRRSYYPIFRTWEPIISDYQRCQLTFSKDRLAAVGGISARLEAHFSCKIYAGIVFQSPCDAAENLLWYASKAPLRTFNEFHAPSWTWVAFNGETSFFMPTPPGTSDLLISRLDFKTRNQSESTDPSKDCKGTCVSGSVSFEGPAEKLTRQCKLKDLKIAGGPIDPISEREILAGILGRALVPNIVIPRFGELGKEVRMPYNPPVPDHTEILEDKCGCIVGFFIPDLEEELEQATGEQQIICVGVKRYQDQYREFNSRDRGCMFQPRSKDFKSEFMGRGA</sequence>
<protein>
    <submittedName>
        <fullName evidence="2">Heterokaryon incompatibility protein-domain-containing protein</fullName>
    </submittedName>
</protein>
<evidence type="ECO:0000313" key="3">
    <source>
        <dbReference type="Proteomes" id="UP000720189"/>
    </source>
</evidence>